<evidence type="ECO:0000256" key="4">
    <source>
        <dbReference type="ARBA" id="ARBA00022598"/>
    </source>
</evidence>
<evidence type="ECO:0000256" key="8">
    <source>
        <dbReference type="ARBA" id="ARBA00023146"/>
    </source>
</evidence>
<gene>
    <name evidence="10" type="primary">lysS</name>
    <name evidence="11" type="ORF">A2Z24_00755</name>
</gene>
<comment type="subcellular location">
    <subcellularLocation>
        <location evidence="1 10">Cytoplasm</location>
    </subcellularLocation>
</comment>
<evidence type="ECO:0000256" key="1">
    <source>
        <dbReference type="ARBA" id="ARBA00004496"/>
    </source>
</evidence>
<name>A0A1G1WCD2_9BACT</name>
<comment type="caution">
    <text evidence="11">The sequence shown here is derived from an EMBL/GenBank/DDBJ whole genome shotgun (WGS) entry which is preliminary data.</text>
</comment>
<dbReference type="AlphaFoldDB" id="A0A1G1WCD2"/>
<comment type="caution">
    <text evidence="10">Lacks conserved residue(s) required for the propagation of feature annotation.</text>
</comment>
<dbReference type="GO" id="GO:0006430">
    <property type="term" value="P:lysyl-tRNA aminoacylation"/>
    <property type="evidence" value="ECO:0007669"/>
    <property type="project" value="UniProtKB-UniRule"/>
</dbReference>
<dbReference type="Gene3D" id="1.10.10.770">
    <property type="match status" value="1"/>
</dbReference>
<keyword evidence="6 10" id="KW-0067">ATP-binding</keyword>
<dbReference type="NCBIfam" id="TIGR00467">
    <property type="entry name" value="lysS_arch"/>
    <property type="match status" value="1"/>
</dbReference>
<feature type="short sequence motif" description="'KMSKS' region" evidence="10">
    <location>
        <begin position="291"/>
        <end position="295"/>
    </location>
</feature>
<evidence type="ECO:0000313" key="12">
    <source>
        <dbReference type="Proteomes" id="UP000177588"/>
    </source>
</evidence>
<accession>A0A1G1WCD2</accession>
<dbReference type="GO" id="GO:0004824">
    <property type="term" value="F:lysine-tRNA ligase activity"/>
    <property type="evidence" value="ECO:0007669"/>
    <property type="project" value="UniProtKB-UniRule"/>
</dbReference>
<keyword evidence="7 10" id="KW-0648">Protein biosynthesis</keyword>
<evidence type="ECO:0000256" key="6">
    <source>
        <dbReference type="ARBA" id="ARBA00022840"/>
    </source>
</evidence>
<dbReference type="Gene3D" id="3.40.50.620">
    <property type="entry name" value="HUPs"/>
    <property type="match status" value="2"/>
</dbReference>
<dbReference type="Gene3D" id="6.10.20.10">
    <property type="entry name" value="Lysine tRNA ligase, stem contact fold domain"/>
    <property type="match status" value="1"/>
</dbReference>
<evidence type="ECO:0000313" key="11">
    <source>
        <dbReference type="EMBL" id="OGY25352.1"/>
    </source>
</evidence>
<evidence type="ECO:0000256" key="3">
    <source>
        <dbReference type="ARBA" id="ARBA00022490"/>
    </source>
</evidence>
<dbReference type="InterPro" id="IPR008925">
    <property type="entry name" value="aa_tRNA-synth_I_cd-bd_sf"/>
</dbReference>
<dbReference type="HAMAP" id="MF_00177">
    <property type="entry name" value="Lys_tRNA_synth_class1"/>
    <property type="match status" value="1"/>
</dbReference>
<dbReference type="GO" id="GO:0005737">
    <property type="term" value="C:cytoplasm"/>
    <property type="evidence" value="ECO:0007669"/>
    <property type="project" value="UniProtKB-SubCell"/>
</dbReference>
<keyword evidence="4 10" id="KW-0436">Ligase</keyword>
<evidence type="ECO:0000256" key="9">
    <source>
        <dbReference type="ARBA" id="ARBA00048573"/>
    </source>
</evidence>
<proteinExistence type="inferred from homology"/>
<keyword evidence="8 10" id="KW-0030">Aminoacyl-tRNA synthetase</keyword>
<comment type="similarity">
    <text evidence="2 10">Belongs to the class-I aminoacyl-tRNA synthetase family.</text>
</comment>
<dbReference type="STRING" id="1802597.A2Z24_00755"/>
<protein>
    <recommendedName>
        <fullName evidence="10">Lysine--tRNA ligase</fullName>
        <ecNumber evidence="10">6.1.1.6</ecNumber>
    </recommendedName>
    <alternativeName>
        <fullName evidence="10">Lysyl-tRNA synthetase</fullName>
        <shortName evidence="10">LysRS</shortName>
    </alternativeName>
</protein>
<dbReference type="SUPFAM" id="SSF52374">
    <property type="entry name" value="Nucleotidylyl transferase"/>
    <property type="match status" value="1"/>
</dbReference>
<keyword evidence="3 10" id="KW-0963">Cytoplasm</keyword>
<dbReference type="PANTHER" id="PTHR37940">
    <property type="entry name" value="LYSINE--TRNA LIGASE"/>
    <property type="match status" value="1"/>
</dbReference>
<dbReference type="Proteomes" id="UP000177588">
    <property type="component" value="Unassembled WGS sequence"/>
</dbReference>
<dbReference type="EMBL" id="MHCT01000031">
    <property type="protein sequence ID" value="OGY25352.1"/>
    <property type="molecule type" value="Genomic_DNA"/>
</dbReference>
<dbReference type="Gene3D" id="1.10.10.350">
    <property type="match status" value="1"/>
</dbReference>
<dbReference type="GO" id="GO:0005524">
    <property type="term" value="F:ATP binding"/>
    <property type="evidence" value="ECO:0007669"/>
    <property type="project" value="UniProtKB-UniRule"/>
</dbReference>
<keyword evidence="5 10" id="KW-0547">Nucleotide-binding</keyword>
<dbReference type="EC" id="6.1.1.6" evidence="10"/>
<dbReference type="PANTHER" id="PTHR37940:SF1">
    <property type="entry name" value="LYSINE--TRNA LIGASE"/>
    <property type="match status" value="1"/>
</dbReference>
<evidence type="ECO:0000256" key="7">
    <source>
        <dbReference type="ARBA" id="ARBA00022917"/>
    </source>
</evidence>
<dbReference type="InterPro" id="IPR014729">
    <property type="entry name" value="Rossmann-like_a/b/a_fold"/>
</dbReference>
<dbReference type="InterPro" id="IPR020751">
    <property type="entry name" value="aa-tRNA-synth_I_codon-bd_sub2"/>
</dbReference>
<dbReference type="GO" id="GO:0000049">
    <property type="term" value="F:tRNA binding"/>
    <property type="evidence" value="ECO:0007669"/>
    <property type="project" value="InterPro"/>
</dbReference>
<dbReference type="SUPFAM" id="SSF48163">
    <property type="entry name" value="An anticodon-binding domain of class I aminoacyl-tRNA synthetases"/>
    <property type="match status" value="1"/>
</dbReference>
<evidence type="ECO:0000256" key="2">
    <source>
        <dbReference type="ARBA" id="ARBA00005594"/>
    </source>
</evidence>
<evidence type="ECO:0000256" key="5">
    <source>
        <dbReference type="ARBA" id="ARBA00022741"/>
    </source>
</evidence>
<evidence type="ECO:0000256" key="10">
    <source>
        <dbReference type="HAMAP-Rule" id="MF_00177"/>
    </source>
</evidence>
<comment type="catalytic activity">
    <reaction evidence="9 10">
        <text>tRNA(Lys) + L-lysine + ATP = L-lysyl-tRNA(Lys) + AMP + diphosphate</text>
        <dbReference type="Rhea" id="RHEA:20792"/>
        <dbReference type="Rhea" id="RHEA-COMP:9696"/>
        <dbReference type="Rhea" id="RHEA-COMP:9697"/>
        <dbReference type="ChEBI" id="CHEBI:30616"/>
        <dbReference type="ChEBI" id="CHEBI:32551"/>
        <dbReference type="ChEBI" id="CHEBI:33019"/>
        <dbReference type="ChEBI" id="CHEBI:78442"/>
        <dbReference type="ChEBI" id="CHEBI:78529"/>
        <dbReference type="ChEBI" id="CHEBI:456215"/>
        <dbReference type="EC" id="6.1.1.6"/>
    </reaction>
</comment>
<dbReference type="Pfam" id="PF01921">
    <property type="entry name" value="tRNA-synt_1f"/>
    <property type="match status" value="1"/>
</dbReference>
<reference evidence="11 12" key="1">
    <citation type="journal article" date="2016" name="Nat. Commun.">
        <title>Thousands of microbial genomes shed light on interconnected biogeochemical processes in an aquifer system.</title>
        <authorList>
            <person name="Anantharaman K."/>
            <person name="Brown C.T."/>
            <person name="Hug L.A."/>
            <person name="Sharon I."/>
            <person name="Castelle C.J."/>
            <person name="Probst A.J."/>
            <person name="Thomas B.C."/>
            <person name="Singh A."/>
            <person name="Wilkins M.J."/>
            <person name="Karaoz U."/>
            <person name="Brodie E.L."/>
            <person name="Williams K.H."/>
            <person name="Hubbard S.S."/>
            <person name="Banfield J.F."/>
        </authorList>
    </citation>
    <scope>NUCLEOTIDE SEQUENCE [LARGE SCALE GENOMIC DNA]</scope>
</reference>
<organism evidence="11 12">
    <name type="scientific">Candidatus Woykebacteria bacterium RBG_16_44_10</name>
    <dbReference type="NCBI Taxonomy" id="1802597"/>
    <lineage>
        <taxon>Bacteria</taxon>
        <taxon>Candidatus Woykeibacteriota</taxon>
    </lineage>
</organism>
<dbReference type="InterPro" id="IPR042078">
    <property type="entry name" value="Lys-tRNA-ligase_SC_fold"/>
</dbReference>
<sequence length="522" mass="59289">MFWADKIAQELAKTKKPQIVDDAKTPSGRVHVGALRGVIIHDLAFKAFQEAGVKARYTFIFDDLDPMDSLPVYLSKEKYEKYMGVPLKNIPVPTKDPKFEAKGQSFEANSYAEYYASEFIGVFNKLGATPEILWCSRLYEEGKLDKQIKLALENAEKIQEIYEKVSGSKRPKDYIPFQPICEKCGKIGTTAATNWDGEYVHYQCLERKVEWAVGCGYTGMVKPFGRTGKMPFRVEWPAKWAALGVTVEGAGKDHASKGGTRDTANAIAREIFKIEPPYDIPYEHFLLSGKKMSSSKGVGVSASEVSEILPPEVLRFLMVRFRPMQHIDFDPEAEHTIPKLFDDFDTARVSKEPDLKRIWQLSVVSGDAGEYFVPRFPDLVNIIQMPNVDAVLWAEKQKGTKLTEKDKRELEKRMGYVKIYLERFAPEEVKFTVKEKLPEEAKTLTSQQKELLTKVAELLEKAEKPEDFQNEIYQAGKELGLSSVETFKAIYLTLLGKESGPKAAWLVLSLDKKFVRQRFCKL</sequence>
<dbReference type="InterPro" id="IPR002904">
    <property type="entry name" value="Lys-tRNA-ligase"/>
</dbReference>